<keyword evidence="3" id="KW-0325">Glycoprotein</keyword>
<organism evidence="5 6">
    <name type="scientific">Homarus americanus</name>
    <name type="common">American lobster</name>
    <dbReference type="NCBI Taxonomy" id="6706"/>
    <lineage>
        <taxon>Eukaryota</taxon>
        <taxon>Metazoa</taxon>
        <taxon>Ecdysozoa</taxon>
        <taxon>Arthropoda</taxon>
        <taxon>Crustacea</taxon>
        <taxon>Multicrustacea</taxon>
        <taxon>Malacostraca</taxon>
        <taxon>Eumalacostraca</taxon>
        <taxon>Eucarida</taxon>
        <taxon>Decapoda</taxon>
        <taxon>Pleocyemata</taxon>
        <taxon>Astacidea</taxon>
        <taxon>Nephropoidea</taxon>
        <taxon>Nephropidae</taxon>
        <taxon>Homarus</taxon>
    </lineage>
</organism>
<dbReference type="PANTHER" id="PTHR11731">
    <property type="entry name" value="PROTEASE FAMILY S9B,C DIPEPTIDYL-PEPTIDASE IV-RELATED"/>
    <property type="match status" value="1"/>
</dbReference>
<dbReference type="GO" id="GO:0005886">
    <property type="term" value="C:plasma membrane"/>
    <property type="evidence" value="ECO:0007669"/>
    <property type="project" value="TreeGrafter"/>
</dbReference>
<dbReference type="Pfam" id="PF00930">
    <property type="entry name" value="DPPIV_N"/>
    <property type="match status" value="1"/>
</dbReference>
<reference evidence="5" key="1">
    <citation type="journal article" date="2021" name="Sci. Adv.">
        <title>The American lobster genome reveals insights on longevity, neural, and immune adaptations.</title>
        <authorList>
            <person name="Polinski J.M."/>
            <person name="Zimin A.V."/>
            <person name="Clark K.F."/>
            <person name="Kohn A.B."/>
            <person name="Sadowski N."/>
            <person name="Timp W."/>
            <person name="Ptitsyn A."/>
            <person name="Khanna P."/>
            <person name="Romanova D.Y."/>
            <person name="Williams P."/>
            <person name="Greenwood S.J."/>
            <person name="Moroz L.L."/>
            <person name="Walt D.R."/>
            <person name="Bodnar A.G."/>
        </authorList>
    </citation>
    <scope>NUCLEOTIDE SEQUENCE</scope>
    <source>
        <strain evidence="5">GMGI-L3</strain>
    </source>
</reference>
<dbReference type="GO" id="GO:0008236">
    <property type="term" value="F:serine-type peptidase activity"/>
    <property type="evidence" value="ECO:0007669"/>
    <property type="project" value="UniProtKB-KW"/>
</dbReference>
<proteinExistence type="predicted"/>
<dbReference type="SUPFAM" id="SSF82171">
    <property type="entry name" value="DPP6 N-terminal domain-like"/>
    <property type="match status" value="1"/>
</dbReference>
<dbReference type="InterPro" id="IPR050278">
    <property type="entry name" value="Serine_Prot_S9B/DPPIV"/>
</dbReference>
<dbReference type="EMBL" id="JAHLQT010022272">
    <property type="protein sequence ID" value="KAG7166627.1"/>
    <property type="molecule type" value="Genomic_DNA"/>
</dbReference>
<dbReference type="AlphaFoldDB" id="A0A8J5MX61"/>
<evidence type="ECO:0000256" key="2">
    <source>
        <dbReference type="ARBA" id="ARBA00022825"/>
    </source>
</evidence>
<sequence>MNRAQNTSVITTCAHPMYYCEATHTEHSGGHGWVELYDAPIFSEDGQSYLVRLPVRDGEEGEFKHVNLYSVRMRRVMPITHGAFEVTDILGWDQNNNYIYYMATKEDEPGERHLYRVADALPMLRIPECLSCLEADNTTDACLYNKAHLSSDFAFFILECLGPDVPRTYLFSTWSNQGDHKVEESGKRRSSATSMVPRMIYTLDDYSELRERVEEMAMPQVKAFPVKLEGDDTYLYHVQLFLPPGLREDEITTYPMVVQTYAAPGAQAVTSKMRISALLQEGHHLRYD</sequence>
<gene>
    <name evidence="5" type="primary">Dpp6-L</name>
    <name evidence="5" type="ORF">Hamer_G013651</name>
</gene>
<dbReference type="PANTHER" id="PTHR11731:SF200">
    <property type="entry name" value="DIPEPTIDYL PEPTIDASE 10, ISOFORM B"/>
    <property type="match status" value="1"/>
</dbReference>
<evidence type="ECO:0000313" key="6">
    <source>
        <dbReference type="Proteomes" id="UP000747542"/>
    </source>
</evidence>
<evidence type="ECO:0000256" key="3">
    <source>
        <dbReference type="ARBA" id="ARBA00023180"/>
    </source>
</evidence>
<keyword evidence="1 5" id="KW-0645">Protease</keyword>
<comment type="caution">
    <text evidence="5">The sequence shown here is derived from an EMBL/GenBank/DDBJ whole genome shotgun (WGS) entry which is preliminary data.</text>
</comment>
<dbReference type="Proteomes" id="UP000747542">
    <property type="component" value="Unassembled WGS sequence"/>
</dbReference>
<accession>A0A8J5MX61</accession>
<keyword evidence="6" id="KW-1185">Reference proteome</keyword>
<dbReference type="GO" id="GO:0006508">
    <property type="term" value="P:proteolysis"/>
    <property type="evidence" value="ECO:0007669"/>
    <property type="project" value="InterPro"/>
</dbReference>
<dbReference type="GO" id="GO:0004177">
    <property type="term" value="F:aminopeptidase activity"/>
    <property type="evidence" value="ECO:0007669"/>
    <property type="project" value="UniProtKB-KW"/>
</dbReference>
<evidence type="ECO:0000313" key="5">
    <source>
        <dbReference type="EMBL" id="KAG7166627.1"/>
    </source>
</evidence>
<keyword evidence="1 5" id="KW-0031">Aminopeptidase</keyword>
<keyword evidence="2" id="KW-0720">Serine protease</keyword>
<keyword evidence="1 5" id="KW-0378">Hydrolase</keyword>
<protein>
    <submittedName>
        <fullName evidence="5">Dipeptidyl aminopeptidase-like protein 6-like</fullName>
    </submittedName>
</protein>
<evidence type="ECO:0000259" key="4">
    <source>
        <dbReference type="Pfam" id="PF00930"/>
    </source>
</evidence>
<evidence type="ECO:0000256" key="1">
    <source>
        <dbReference type="ARBA" id="ARBA00022438"/>
    </source>
</evidence>
<dbReference type="InterPro" id="IPR002469">
    <property type="entry name" value="Peptidase_S9B_N"/>
</dbReference>
<dbReference type="Gene3D" id="2.140.10.30">
    <property type="entry name" value="Dipeptidylpeptidase IV, N-terminal domain"/>
    <property type="match status" value="1"/>
</dbReference>
<dbReference type="GO" id="GO:0008239">
    <property type="term" value="F:dipeptidyl-peptidase activity"/>
    <property type="evidence" value="ECO:0007669"/>
    <property type="project" value="TreeGrafter"/>
</dbReference>
<feature type="domain" description="Dipeptidylpeptidase IV N-terminal" evidence="4">
    <location>
        <begin position="1"/>
        <end position="166"/>
    </location>
</feature>
<name>A0A8J5MX61_HOMAM</name>